<dbReference type="InterPro" id="IPR024529">
    <property type="entry name" value="ECF_trnsprt_substrate-spec"/>
</dbReference>
<sequence length="233" mass="26975">MMSRRGADWGNRLWIKSVIIILLFVAGVRLFQASQYQIISMLLVIGACFPIYYRYERKQINIKELVLIAVLIAIAVLSRFLFYMIPAITPMTAIIIISGICLGAEVGFLVGSLSAITSNILFGQGPWTPFQMFSWGMIGLVAGVPWLQKRLKKRYWFLALYGILAGFFFSFFMDLWTVFSIDRYFSWQRYLALLLSAIPYTISYCFSNAFFSCFLFRTIQKKLQRILIKYDIK</sequence>
<feature type="transmembrane region" description="Helical" evidence="1">
    <location>
        <begin position="65"/>
        <end position="85"/>
    </location>
</feature>
<reference evidence="2 3" key="1">
    <citation type="submission" date="2013-02" db="EMBL/GenBank/DDBJ databases">
        <title>The Genome Sequence of Enterococcus caccae BAA-1240.</title>
        <authorList>
            <consortium name="The Broad Institute Genome Sequencing Platform"/>
            <consortium name="The Broad Institute Genome Sequencing Center for Infectious Disease"/>
            <person name="Earl A.M."/>
            <person name="Gilmore M.S."/>
            <person name="Lebreton F."/>
            <person name="Walker B."/>
            <person name="Young S.K."/>
            <person name="Zeng Q."/>
            <person name="Gargeya S."/>
            <person name="Fitzgerald M."/>
            <person name="Haas B."/>
            <person name="Abouelleil A."/>
            <person name="Alvarado L."/>
            <person name="Arachchi H.M."/>
            <person name="Berlin A.M."/>
            <person name="Chapman S.B."/>
            <person name="Dewar J."/>
            <person name="Goldberg J."/>
            <person name="Griggs A."/>
            <person name="Gujja S."/>
            <person name="Hansen M."/>
            <person name="Howarth C."/>
            <person name="Imamovic A."/>
            <person name="Larimer J."/>
            <person name="McCowan C."/>
            <person name="Murphy C."/>
            <person name="Neiman D."/>
            <person name="Pearson M."/>
            <person name="Priest M."/>
            <person name="Roberts A."/>
            <person name="Saif S."/>
            <person name="Shea T."/>
            <person name="Sisk P."/>
            <person name="Sykes S."/>
            <person name="Wortman J."/>
            <person name="Nusbaum C."/>
            <person name="Birren B."/>
        </authorList>
    </citation>
    <scope>NUCLEOTIDE SEQUENCE [LARGE SCALE GENOMIC DNA]</scope>
    <source>
        <strain evidence="2 3">ATCC BAA-1240</strain>
    </source>
</reference>
<dbReference type="GO" id="GO:0022857">
    <property type="term" value="F:transmembrane transporter activity"/>
    <property type="evidence" value="ECO:0007669"/>
    <property type="project" value="InterPro"/>
</dbReference>
<dbReference type="AlphaFoldDB" id="R3TWM8"/>
<feature type="transmembrane region" description="Helical" evidence="1">
    <location>
        <begin position="155"/>
        <end position="179"/>
    </location>
</feature>
<evidence type="ECO:0000256" key="1">
    <source>
        <dbReference type="SAM" id="Phobius"/>
    </source>
</evidence>
<keyword evidence="1" id="KW-1133">Transmembrane helix</keyword>
<organism evidence="2 3">
    <name type="scientific">Enterococcus caccae ATCC BAA-1240</name>
    <dbReference type="NCBI Taxonomy" id="1158612"/>
    <lineage>
        <taxon>Bacteria</taxon>
        <taxon>Bacillati</taxon>
        <taxon>Bacillota</taxon>
        <taxon>Bacilli</taxon>
        <taxon>Lactobacillales</taxon>
        <taxon>Enterococcaceae</taxon>
        <taxon>Enterococcus</taxon>
    </lineage>
</organism>
<keyword evidence="3" id="KW-1185">Reference proteome</keyword>
<keyword evidence="1" id="KW-0812">Transmembrane</keyword>
<feature type="transmembrane region" description="Helical" evidence="1">
    <location>
        <begin position="36"/>
        <end position="53"/>
    </location>
</feature>
<feature type="transmembrane region" description="Helical" evidence="1">
    <location>
        <begin position="12"/>
        <end position="30"/>
    </location>
</feature>
<dbReference type="STRING" id="317735.RU98_GL002004"/>
<protein>
    <recommendedName>
        <fullName evidence="4">ECF transporter S component</fullName>
    </recommendedName>
</protein>
<keyword evidence="1" id="KW-0472">Membrane</keyword>
<dbReference type="eggNOG" id="COG4720">
    <property type="taxonomic scope" value="Bacteria"/>
</dbReference>
<evidence type="ECO:0000313" key="3">
    <source>
        <dbReference type="Proteomes" id="UP000013840"/>
    </source>
</evidence>
<feature type="transmembrane region" description="Helical" evidence="1">
    <location>
        <begin position="191"/>
        <end position="216"/>
    </location>
</feature>
<dbReference type="EMBL" id="AJAU01000017">
    <property type="protein sequence ID" value="EOL45979.1"/>
    <property type="molecule type" value="Genomic_DNA"/>
</dbReference>
<accession>R3TWM8</accession>
<evidence type="ECO:0000313" key="2">
    <source>
        <dbReference type="EMBL" id="EOL45979.1"/>
    </source>
</evidence>
<dbReference type="PATRIC" id="fig|1158612.3.peg.1762"/>
<gene>
    <name evidence="2" type="ORF">UC7_01776</name>
</gene>
<evidence type="ECO:0008006" key="4">
    <source>
        <dbReference type="Google" id="ProtNLM"/>
    </source>
</evidence>
<dbReference type="Gene3D" id="1.10.1760.20">
    <property type="match status" value="1"/>
</dbReference>
<dbReference type="Proteomes" id="UP000013840">
    <property type="component" value="Unassembled WGS sequence"/>
</dbReference>
<feature type="transmembrane region" description="Helical" evidence="1">
    <location>
        <begin position="91"/>
        <end position="116"/>
    </location>
</feature>
<proteinExistence type="predicted"/>
<name>R3TWM8_9ENTE</name>
<comment type="caution">
    <text evidence="2">The sequence shown here is derived from an EMBL/GenBank/DDBJ whole genome shotgun (WGS) entry which is preliminary data.</text>
</comment>
<dbReference type="Pfam" id="PF12822">
    <property type="entry name" value="ECF_trnsprt"/>
    <property type="match status" value="1"/>
</dbReference>